<dbReference type="Proteomes" id="UP000199118">
    <property type="component" value="Unassembled WGS sequence"/>
</dbReference>
<gene>
    <name evidence="1" type="ORF">SAMN05444336_1101</name>
</gene>
<reference evidence="1 2" key="1">
    <citation type="submission" date="2016-10" db="EMBL/GenBank/DDBJ databases">
        <authorList>
            <person name="de Groot N.N."/>
        </authorList>
    </citation>
    <scope>NUCLEOTIDE SEQUENCE [LARGE SCALE GENOMIC DNA]</scope>
    <source>
        <strain evidence="1 2">DSM 17890</strain>
    </source>
</reference>
<dbReference type="AlphaFoldDB" id="A0A1H3EHE1"/>
<proteinExistence type="predicted"/>
<dbReference type="OrthoDB" id="9976513at2"/>
<protein>
    <submittedName>
        <fullName evidence="1">Uncharacterized protein</fullName>
    </submittedName>
</protein>
<keyword evidence="2" id="KW-1185">Reference proteome</keyword>
<name>A0A1H3EHE1_9RHOB</name>
<dbReference type="RefSeq" id="WP_092684605.1">
    <property type="nucleotide sequence ID" value="NZ_FNMZ01000010.1"/>
</dbReference>
<evidence type="ECO:0000313" key="1">
    <source>
        <dbReference type="EMBL" id="SDX77349.1"/>
    </source>
</evidence>
<accession>A0A1H3EHE1</accession>
<sequence length="307" mass="31282">MLTALRAAWARADFAPLRGVVGRAGDALRPAPDTAPPGESAGTRVWINPGSGALFRGLTPIAAGPDGGGRGGRAAPPSDWIVQAFPARARVTRAIPLWYGARPDLLALLGEALPRHLAREAAGIPEDAVSVISLGLGRLDCVQDALAAGVFAPRPLRVHAWDKLIGADAVHPCPVPGAAEMRGVASHLRACFGIAPDAPRSGPALALGRPDAPGMAEAVTRGARGLDPSAASLFEIVAAAAAAPEAFAGGESEALCVRLLAPEIPVAITAEAESDPLSRTRLAAVENQLENRDASVTEARTAPEGGL</sequence>
<organism evidence="1 2">
    <name type="scientific">Albimonas donghaensis</name>
    <dbReference type="NCBI Taxonomy" id="356660"/>
    <lineage>
        <taxon>Bacteria</taxon>
        <taxon>Pseudomonadati</taxon>
        <taxon>Pseudomonadota</taxon>
        <taxon>Alphaproteobacteria</taxon>
        <taxon>Rhodobacterales</taxon>
        <taxon>Paracoccaceae</taxon>
        <taxon>Albimonas</taxon>
    </lineage>
</organism>
<evidence type="ECO:0000313" key="2">
    <source>
        <dbReference type="Proteomes" id="UP000199118"/>
    </source>
</evidence>
<dbReference type="EMBL" id="FNMZ01000010">
    <property type="protein sequence ID" value="SDX77349.1"/>
    <property type="molecule type" value="Genomic_DNA"/>
</dbReference>